<evidence type="ECO:0000313" key="2">
    <source>
        <dbReference type="EMBL" id="CQR71764.1"/>
    </source>
</evidence>
<keyword evidence="3" id="KW-1185">Reference proteome</keyword>
<protein>
    <submittedName>
        <fullName evidence="2">Uncharacterized protein</fullName>
    </submittedName>
</protein>
<dbReference type="RefSeq" id="WP_156023732.1">
    <property type="nucleotide sequence ID" value="NZ_CTRP01000005.1"/>
</dbReference>
<evidence type="ECO:0000313" key="3">
    <source>
        <dbReference type="Proteomes" id="UP000049855"/>
    </source>
</evidence>
<feature type="compositionally biased region" description="Basic and acidic residues" evidence="1">
    <location>
        <begin position="1"/>
        <end position="20"/>
    </location>
</feature>
<evidence type="ECO:0000256" key="1">
    <source>
        <dbReference type="SAM" id="MobiDB-lite"/>
    </source>
</evidence>
<sequence length="45" mass="5354">MELFAEHSQRMENDWAHTGRQDAPYMQQQMNTLWGKIGIKSNVKF</sequence>
<dbReference type="AlphaFoldDB" id="A0A0U1KYM6"/>
<gene>
    <name evidence="2" type="ORF">SpAn4DRAFT_3630</name>
</gene>
<name>A0A0U1KYM6_9FIRM</name>
<accession>A0A0U1KYM6</accession>
<proteinExistence type="predicted"/>
<dbReference type="EMBL" id="CTRP01000005">
    <property type="protein sequence ID" value="CQR71764.1"/>
    <property type="molecule type" value="Genomic_DNA"/>
</dbReference>
<reference evidence="3" key="1">
    <citation type="submission" date="2015-03" db="EMBL/GenBank/DDBJ databases">
        <authorList>
            <person name="Nijsse Bart"/>
        </authorList>
    </citation>
    <scope>NUCLEOTIDE SEQUENCE [LARGE SCALE GENOMIC DNA]</scope>
</reference>
<dbReference type="Proteomes" id="UP000049855">
    <property type="component" value="Unassembled WGS sequence"/>
</dbReference>
<feature type="region of interest" description="Disordered" evidence="1">
    <location>
        <begin position="1"/>
        <end position="22"/>
    </location>
</feature>
<organism evidence="2 3">
    <name type="scientific">Sporomusa ovata</name>
    <dbReference type="NCBI Taxonomy" id="2378"/>
    <lineage>
        <taxon>Bacteria</taxon>
        <taxon>Bacillati</taxon>
        <taxon>Bacillota</taxon>
        <taxon>Negativicutes</taxon>
        <taxon>Selenomonadales</taxon>
        <taxon>Sporomusaceae</taxon>
        <taxon>Sporomusa</taxon>
    </lineage>
</organism>